<keyword evidence="1" id="KW-0812">Transmembrane</keyword>
<sequence>MFRKVWDCIVNRHIAPNTDPLELIEAQRMNLFAFSIGAVLIFNGCRDLLFGLKINFYVLLVLGIFYLFLFFFTKVRYNHFVTLFSLELFMFLIFFFSSTTGFENGLSLYYFVIMLASLFIFNSKKTVWYNLIVYLTALIFFSISHYYDFRIFTIEGADNVLFSENQRLITFLQVFLGVSILGYFILTKQFKIVKLYQQALRSEKIIADMRTKLNSKDQIDLEGIVKLAMNDDIAFVPKVKQMFPGLYDNLMELNADMSTDEFKLCALIKLGFTTKDIAEYNHLAVRTIQTRKSRLRKSFGISADVDLYKWIDTV</sequence>
<dbReference type="InterPro" id="IPR036388">
    <property type="entry name" value="WH-like_DNA-bd_sf"/>
</dbReference>
<dbReference type="EMBL" id="FNEG01000001">
    <property type="protein sequence ID" value="SDI32171.1"/>
    <property type="molecule type" value="Genomic_DNA"/>
</dbReference>
<proteinExistence type="predicted"/>
<feature type="transmembrane region" description="Helical" evidence="1">
    <location>
        <begin position="80"/>
        <end position="98"/>
    </location>
</feature>
<dbReference type="EMBL" id="UAWB01000005">
    <property type="protein sequence ID" value="SQB44794.1"/>
    <property type="molecule type" value="Genomic_DNA"/>
</dbReference>
<feature type="domain" description="HTH luxR-type" evidence="2">
    <location>
        <begin position="254"/>
        <end position="311"/>
    </location>
</feature>
<keyword evidence="5" id="KW-1185">Reference proteome</keyword>
<dbReference type="RefSeq" id="WP_228425320.1">
    <property type="nucleotide sequence ID" value="NZ_FNEG01000001.1"/>
</dbReference>
<keyword evidence="1" id="KW-0472">Membrane</keyword>
<dbReference type="GO" id="GO:0003677">
    <property type="term" value="F:DNA binding"/>
    <property type="evidence" value="ECO:0007669"/>
    <property type="project" value="InterPro"/>
</dbReference>
<accession>A0A2X2WWG2</accession>
<gene>
    <name evidence="4" type="ORF">NCTC13492_02604</name>
    <name evidence="3" type="ORF">SAMN05421542_0830</name>
</gene>
<evidence type="ECO:0000313" key="6">
    <source>
        <dbReference type="Proteomes" id="UP000251670"/>
    </source>
</evidence>
<evidence type="ECO:0000313" key="3">
    <source>
        <dbReference type="EMBL" id="SDI32171.1"/>
    </source>
</evidence>
<evidence type="ECO:0000313" key="4">
    <source>
        <dbReference type="EMBL" id="SQB44794.1"/>
    </source>
</evidence>
<dbReference type="SMART" id="SM00421">
    <property type="entry name" value="HTH_LUXR"/>
    <property type="match status" value="1"/>
</dbReference>
<dbReference type="Proteomes" id="UP000251670">
    <property type="component" value="Unassembled WGS sequence"/>
</dbReference>
<dbReference type="GO" id="GO:0006355">
    <property type="term" value="P:regulation of DNA-templated transcription"/>
    <property type="evidence" value="ECO:0007669"/>
    <property type="project" value="InterPro"/>
</dbReference>
<feature type="transmembrane region" description="Helical" evidence="1">
    <location>
        <begin position="167"/>
        <end position="186"/>
    </location>
</feature>
<dbReference type="InterPro" id="IPR016032">
    <property type="entry name" value="Sig_transdc_resp-reg_C-effctor"/>
</dbReference>
<feature type="transmembrane region" description="Helical" evidence="1">
    <location>
        <begin position="104"/>
        <end position="121"/>
    </location>
</feature>
<dbReference type="AlphaFoldDB" id="A0A2X2WWG2"/>
<protein>
    <recommendedName>
        <fullName evidence="2">HTH luxR-type domain-containing protein</fullName>
    </recommendedName>
</protein>
<feature type="transmembrane region" description="Helical" evidence="1">
    <location>
        <begin position="128"/>
        <end position="147"/>
    </location>
</feature>
<feature type="transmembrane region" description="Helical" evidence="1">
    <location>
        <begin position="31"/>
        <end position="50"/>
    </location>
</feature>
<evidence type="ECO:0000259" key="2">
    <source>
        <dbReference type="SMART" id="SM00421"/>
    </source>
</evidence>
<organism evidence="4 6">
    <name type="scientific">Chryseobacterium jejuense</name>
    <dbReference type="NCBI Taxonomy" id="445960"/>
    <lineage>
        <taxon>Bacteria</taxon>
        <taxon>Pseudomonadati</taxon>
        <taxon>Bacteroidota</taxon>
        <taxon>Flavobacteriia</taxon>
        <taxon>Flavobacteriales</taxon>
        <taxon>Weeksellaceae</taxon>
        <taxon>Chryseobacterium group</taxon>
        <taxon>Chryseobacterium</taxon>
    </lineage>
</organism>
<evidence type="ECO:0000313" key="5">
    <source>
        <dbReference type="Proteomes" id="UP000199426"/>
    </source>
</evidence>
<reference evidence="3 5" key="1">
    <citation type="submission" date="2016-10" db="EMBL/GenBank/DDBJ databases">
        <authorList>
            <person name="Varghese N."/>
            <person name="Submissions S."/>
        </authorList>
    </citation>
    <scope>NUCLEOTIDE SEQUENCE [LARGE SCALE GENOMIC DNA]</scope>
    <source>
        <strain evidence="3 5">DSM 19299</strain>
    </source>
</reference>
<keyword evidence="1" id="KW-1133">Transmembrane helix</keyword>
<evidence type="ECO:0000256" key="1">
    <source>
        <dbReference type="SAM" id="Phobius"/>
    </source>
</evidence>
<reference evidence="4 6" key="2">
    <citation type="submission" date="2018-06" db="EMBL/GenBank/DDBJ databases">
        <authorList>
            <consortium name="Pathogen Informatics"/>
            <person name="Doyle S."/>
        </authorList>
    </citation>
    <scope>NUCLEOTIDE SEQUENCE [LARGE SCALE GENOMIC DNA]</scope>
    <source>
        <strain evidence="4 6">NCTC13492</strain>
    </source>
</reference>
<feature type="transmembrane region" description="Helical" evidence="1">
    <location>
        <begin position="56"/>
        <end position="73"/>
    </location>
</feature>
<dbReference type="Proteomes" id="UP000199426">
    <property type="component" value="Unassembled WGS sequence"/>
</dbReference>
<dbReference type="Gene3D" id="1.10.10.10">
    <property type="entry name" value="Winged helix-like DNA-binding domain superfamily/Winged helix DNA-binding domain"/>
    <property type="match status" value="1"/>
</dbReference>
<dbReference type="STRING" id="445960.SAMN05421542_0830"/>
<dbReference type="InterPro" id="IPR000792">
    <property type="entry name" value="Tscrpt_reg_LuxR_C"/>
</dbReference>
<name>A0A2X2WWG2_CHRJE</name>
<dbReference type="SUPFAM" id="SSF46894">
    <property type="entry name" value="C-terminal effector domain of the bipartite response regulators"/>
    <property type="match status" value="1"/>
</dbReference>